<dbReference type="PANTHER" id="PTHR10584">
    <property type="entry name" value="SUGAR KINASE"/>
    <property type="match status" value="1"/>
</dbReference>
<evidence type="ECO:0000256" key="2">
    <source>
        <dbReference type="ARBA" id="ARBA00012035"/>
    </source>
</evidence>
<dbReference type="EMBL" id="ATLV01026914">
    <property type="status" value="NOT_ANNOTATED_CDS"/>
    <property type="molecule type" value="Genomic_DNA"/>
</dbReference>
<evidence type="ECO:0000259" key="14">
    <source>
        <dbReference type="Pfam" id="PF00294"/>
    </source>
</evidence>
<reference evidence="16" key="2">
    <citation type="submission" date="2020-05" db="UniProtKB">
        <authorList>
            <consortium name="EnsemblMetazoa"/>
        </authorList>
    </citation>
    <scope>IDENTIFICATION</scope>
</reference>
<dbReference type="OMA" id="DIVLIQQ"/>
<dbReference type="Proteomes" id="UP000030765">
    <property type="component" value="Unassembled WGS sequence"/>
</dbReference>
<keyword evidence="10 13" id="KW-0460">Magnesium</keyword>
<keyword evidence="12 13" id="KW-0119">Carbohydrate metabolism</keyword>
<feature type="binding site" evidence="13">
    <location>
        <position position="299"/>
    </location>
    <ligand>
        <name>K(+)</name>
        <dbReference type="ChEBI" id="CHEBI:29103"/>
    </ligand>
</feature>
<evidence type="ECO:0000256" key="5">
    <source>
        <dbReference type="ARBA" id="ARBA00022679"/>
    </source>
</evidence>
<dbReference type="STRING" id="74873.A0A084WTS6"/>
<dbReference type="GO" id="GO:0004747">
    <property type="term" value="F:ribokinase activity"/>
    <property type="evidence" value="ECO:0007669"/>
    <property type="project" value="UniProtKB-UniRule"/>
</dbReference>
<dbReference type="PRINTS" id="PR00990">
    <property type="entry name" value="RIBOKINASE"/>
</dbReference>
<dbReference type="GO" id="GO:0005829">
    <property type="term" value="C:cytosol"/>
    <property type="evidence" value="ECO:0007669"/>
    <property type="project" value="TreeGrafter"/>
</dbReference>
<keyword evidence="8 13" id="KW-0418">Kinase</keyword>
<dbReference type="InterPro" id="IPR011877">
    <property type="entry name" value="Ribokinase"/>
</dbReference>
<comment type="similarity">
    <text evidence="1">Belongs to the carbohydrate kinase pfkB family.</text>
</comment>
<dbReference type="InterPro" id="IPR002139">
    <property type="entry name" value="Ribo/fructo_kinase"/>
</dbReference>
<dbReference type="InterPro" id="IPR002173">
    <property type="entry name" value="Carboh/pur_kinase_PfkB_CS"/>
</dbReference>
<feature type="binding site" evidence="13">
    <location>
        <position position="295"/>
    </location>
    <ligand>
        <name>K(+)</name>
        <dbReference type="ChEBI" id="CHEBI:29103"/>
    </ligand>
</feature>
<feature type="binding site" evidence="13">
    <location>
        <position position="290"/>
    </location>
    <ligand>
        <name>K(+)</name>
        <dbReference type="ChEBI" id="CHEBI:29103"/>
    </ligand>
</feature>
<feature type="binding site" evidence="13">
    <location>
        <position position="284"/>
    </location>
    <ligand>
        <name>ATP</name>
        <dbReference type="ChEBI" id="CHEBI:30616"/>
    </ligand>
</feature>
<evidence type="ECO:0000313" key="17">
    <source>
        <dbReference type="Proteomes" id="UP000030765"/>
    </source>
</evidence>
<evidence type="ECO:0000256" key="7">
    <source>
        <dbReference type="ARBA" id="ARBA00022741"/>
    </source>
</evidence>
<dbReference type="InterPro" id="IPR029056">
    <property type="entry name" value="Ribokinase-like"/>
</dbReference>
<dbReference type="EC" id="2.7.1.15" evidence="2 13"/>
<comment type="caution">
    <text evidence="13">Lacks conserved residue(s) required for the propagation of feature annotation.</text>
</comment>
<feature type="binding site" evidence="13">
    <location>
        <position position="144"/>
    </location>
    <ligand>
        <name>substrate</name>
    </ligand>
</feature>
<proteinExistence type="inferred from homology"/>
<reference evidence="15 17" key="1">
    <citation type="journal article" date="2014" name="BMC Genomics">
        <title>Genome sequence of Anopheles sinensis provides insight into genetics basis of mosquito competence for malaria parasites.</title>
        <authorList>
            <person name="Zhou D."/>
            <person name="Zhang D."/>
            <person name="Ding G."/>
            <person name="Shi L."/>
            <person name="Hou Q."/>
            <person name="Ye Y."/>
            <person name="Xu Y."/>
            <person name="Zhou H."/>
            <person name="Xiong C."/>
            <person name="Li S."/>
            <person name="Yu J."/>
            <person name="Hong S."/>
            <person name="Yu X."/>
            <person name="Zou P."/>
            <person name="Chen C."/>
            <person name="Chang X."/>
            <person name="Wang W."/>
            <person name="Lv Y."/>
            <person name="Sun Y."/>
            <person name="Ma L."/>
            <person name="Shen B."/>
            <person name="Zhu C."/>
        </authorList>
    </citation>
    <scope>NUCLEOTIDE SEQUENCE [LARGE SCALE GENOMIC DNA]</scope>
</reference>
<comment type="catalytic activity">
    <reaction evidence="13">
        <text>D-ribose + ATP = D-ribose 5-phosphate + ADP + H(+)</text>
        <dbReference type="Rhea" id="RHEA:13697"/>
        <dbReference type="ChEBI" id="CHEBI:15378"/>
        <dbReference type="ChEBI" id="CHEBI:30616"/>
        <dbReference type="ChEBI" id="CHEBI:47013"/>
        <dbReference type="ChEBI" id="CHEBI:78346"/>
        <dbReference type="ChEBI" id="CHEBI:456216"/>
        <dbReference type="EC" id="2.7.1.15"/>
    </reaction>
</comment>
<dbReference type="HAMAP" id="MF_01987">
    <property type="entry name" value="Ribokinase"/>
    <property type="match status" value="1"/>
</dbReference>
<dbReference type="AlphaFoldDB" id="A0A084WTS6"/>
<evidence type="ECO:0000256" key="9">
    <source>
        <dbReference type="ARBA" id="ARBA00022840"/>
    </source>
</evidence>
<feature type="active site" description="Proton acceptor" evidence="13">
    <location>
        <position position="258"/>
    </location>
</feature>
<feature type="binding site" evidence="13">
    <location>
        <position position="252"/>
    </location>
    <ligand>
        <name>K(+)</name>
        <dbReference type="ChEBI" id="CHEBI:29103"/>
    </ligand>
</feature>
<evidence type="ECO:0000256" key="4">
    <source>
        <dbReference type="ARBA" id="ARBA00022490"/>
    </source>
</evidence>
<evidence type="ECO:0000256" key="10">
    <source>
        <dbReference type="ARBA" id="ARBA00022842"/>
    </source>
</evidence>
<dbReference type="EMBL" id="KE525420">
    <property type="protein sequence ID" value="KFB53620.1"/>
    <property type="molecule type" value="Genomic_DNA"/>
</dbReference>
<dbReference type="GO" id="GO:0005634">
    <property type="term" value="C:nucleus"/>
    <property type="evidence" value="ECO:0007669"/>
    <property type="project" value="UniProtKB-SubCell"/>
</dbReference>
<evidence type="ECO:0000256" key="8">
    <source>
        <dbReference type="ARBA" id="ARBA00022777"/>
    </source>
</evidence>
<dbReference type="Pfam" id="PF00294">
    <property type="entry name" value="PfkB"/>
    <property type="match status" value="1"/>
</dbReference>
<dbReference type="UniPathway" id="UPA00916">
    <property type="reaction ID" value="UER00889"/>
</dbReference>
<feature type="binding site" evidence="13">
    <location>
        <begin position="257"/>
        <end position="258"/>
    </location>
    <ligand>
        <name>ATP</name>
        <dbReference type="ChEBI" id="CHEBI:30616"/>
    </ligand>
</feature>
<comment type="pathway">
    <text evidence="13">Carbohydrate metabolism; D-ribose degradation; D-ribose 5-phosphate from beta-D-ribopyranose: step 2/2.</text>
</comment>
<keyword evidence="5 13" id="KW-0808">Transferase</keyword>
<name>A0A084WTS6_ANOSI</name>
<evidence type="ECO:0000256" key="1">
    <source>
        <dbReference type="ARBA" id="ARBA00005380"/>
    </source>
</evidence>
<comment type="subcellular location">
    <subcellularLocation>
        <location evidence="13">Cytoplasm</location>
    </subcellularLocation>
    <subcellularLocation>
        <location evidence="13">Nucleus</location>
    </subcellularLocation>
</comment>
<dbReference type="VEuPathDB" id="VectorBase:ASIS016951"/>
<organism evidence="15">
    <name type="scientific">Anopheles sinensis</name>
    <name type="common">Mosquito</name>
    <dbReference type="NCBI Taxonomy" id="74873"/>
    <lineage>
        <taxon>Eukaryota</taxon>
        <taxon>Metazoa</taxon>
        <taxon>Ecdysozoa</taxon>
        <taxon>Arthropoda</taxon>
        <taxon>Hexapoda</taxon>
        <taxon>Insecta</taxon>
        <taxon>Pterygota</taxon>
        <taxon>Neoptera</taxon>
        <taxon>Endopterygota</taxon>
        <taxon>Diptera</taxon>
        <taxon>Nematocera</taxon>
        <taxon>Culicoidea</taxon>
        <taxon>Culicidae</taxon>
        <taxon>Anophelinae</taxon>
        <taxon>Anopheles</taxon>
    </lineage>
</organism>
<feature type="binding site" evidence="13">
    <location>
        <position position="258"/>
    </location>
    <ligand>
        <name>substrate</name>
    </ligand>
</feature>
<feature type="binding site" evidence="13">
    <location>
        <position position="254"/>
    </location>
    <ligand>
        <name>K(+)</name>
        <dbReference type="ChEBI" id="CHEBI:29103"/>
    </ligand>
</feature>
<keyword evidence="13" id="KW-0539">Nucleus</keyword>
<comment type="function">
    <text evidence="13">Catalyzes the phosphorylation of ribose at O-5 in a reaction requiring ATP and magnesium. The resulting D-ribose-5-phosphate can then be used either for sythesis of nucleotides, histidine, and tryptophan, or as a component of the pentose phosphate pathway.</text>
</comment>
<feature type="binding site" evidence="13">
    <location>
        <position position="186"/>
    </location>
    <ligand>
        <name>ATP</name>
        <dbReference type="ChEBI" id="CHEBI:30616"/>
    </ligand>
</feature>
<comment type="similarity">
    <text evidence="13">Belongs to the carbohydrate kinase PfkB family. Ribokinase subfamily.</text>
</comment>
<comment type="subunit">
    <text evidence="13">Homodimer.</text>
</comment>
<dbReference type="SUPFAM" id="SSF53613">
    <property type="entry name" value="Ribokinase-like"/>
    <property type="match status" value="1"/>
</dbReference>
<evidence type="ECO:0000256" key="3">
    <source>
        <dbReference type="ARBA" id="ARBA00016943"/>
    </source>
</evidence>
<keyword evidence="9 13" id="KW-0067">ATP-binding</keyword>
<dbReference type="Gene3D" id="3.40.1190.20">
    <property type="match status" value="1"/>
</dbReference>
<keyword evidence="17" id="KW-1185">Reference proteome</keyword>
<dbReference type="NCBIfam" id="TIGR02152">
    <property type="entry name" value="D_ribokin_bact"/>
    <property type="match status" value="1"/>
</dbReference>
<dbReference type="VEuPathDB" id="VectorBase:ASIC021860"/>
<evidence type="ECO:0000313" key="15">
    <source>
        <dbReference type="EMBL" id="KFB53620.1"/>
    </source>
</evidence>
<keyword evidence="4 13" id="KW-0963">Cytoplasm</keyword>
<evidence type="ECO:0000256" key="12">
    <source>
        <dbReference type="ARBA" id="ARBA00023277"/>
    </source>
</evidence>
<comment type="activity regulation">
    <text evidence="13">Activated by a monovalent cation that binds near, but not in, the active site. The most likely occupant of the site in vivo is potassium. Ion binding induces a conformational change that may alter substrate affinity.</text>
</comment>
<dbReference type="CDD" id="cd01174">
    <property type="entry name" value="ribokinase"/>
    <property type="match status" value="1"/>
</dbReference>
<keyword evidence="7 13" id="KW-0547">Nucleotide-binding</keyword>
<feature type="binding site" evidence="13">
    <location>
        <begin position="43"/>
        <end position="47"/>
    </location>
    <ligand>
        <name>substrate</name>
    </ligand>
</feature>
<keyword evidence="6 13" id="KW-0479">Metal-binding</keyword>
<feature type="domain" description="Carbohydrate kinase PfkB" evidence="14">
    <location>
        <begin position="7"/>
        <end position="301"/>
    </location>
</feature>
<feature type="binding site" evidence="13">
    <location>
        <position position="293"/>
    </location>
    <ligand>
        <name>K(+)</name>
        <dbReference type="ChEBI" id="CHEBI:29103"/>
    </ligand>
</feature>
<gene>
    <name evidence="15" type="ORF">ZHAS_00021860</name>
</gene>
<evidence type="ECO:0000313" key="16">
    <source>
        <dbReference type="EnsemblMetazoa" id="ASIC021860-PA"/>
    </source>
</evidence>
<dbReference type="OrthoDB" id="415590at2759"/>
<evidence type="ECO:0000256" key="13">
    <source>
        <dbReference type="HAMAP-Rule" id="MF_03215"/>
    </source>
</evidence>
<dbReference type="GO" id="GO:0019303">
    <property type="term" value="P:D-ribose catabolic process"/>
    <property type="evidence" value="ECO:0007669"/>
    <property type="project" value="UniProtKB-UniRule"/>
</dbReference>
<dbReference type="EnsemblMetazoa" id="ASIC021860-RA">
    <property type="protein sequence ID" value="ASIC021860-PA"/>
    <property type="gene ID" value="ASIC021860"/>
</dbReference>
<sequence>MSSSDLDVVVFGSCIVDFISYVPRLPKVGETLHGTRFATGNGGKGANQCVAAARLGSRTAMIGKLGDDPWGGAYRDALAAEGVNVERVEIVPGESTGIAQINVADNGDNQIVIVTGANKCLAPADVQSSEGFLARARILVCQLETPLEGTMAALSAFEGISILNAAPAEKHLPRSLLTKATIFCVNETEAALLTDMQEVNDVEQAKTALFRLRELGCKTIIITLGEKGAIFARPEDSEVVHVKPVKVNKVVDTTGAGDAFIGALAHFMAKNPEADLSWCIAAANRVAACSVQKPGTQTSFPRAQDIDLPKDLASLEKQCVKV</sequence>
<accession>A0A084WTS6</accession>
<feature type="binding site" evidence="13">
    <location>
        <begin position="15"/>
        <end position="17"/>
    </location>
    <ligand>
        <name>substrate</name>
    </ligand>
</feature>
<dbReference type="PANTHER" id="PTHR10584:SF166">
    <property type="entry name" value="RIBOKINASE"/>
    <property type="match status" value="1"/>
</dbReference>
<evidence type="ECO:0000256" key="11">
    <source>
        <dbReference type="ARBA" id="ARBA00022958"/>
    </source>
</evidence>
<dbReference type="PROSITE" id="PS00584">
    <property type="entry name" value="PFKB_KINASES_2"/>
    <property type="match status" value="1"/>
</dbReference>
<protein>
    <recommendedName>
        <fullName evidence="3 13">Ribokinase</fullName>
        <shortName evidence="13">RK</shortName>
        <ecNumber evidence="2 13">2.7.1.15</ecNumber>
    </recommendedName>
</protein>
<comment type="cofactor">
    <cofactor evidence="13">
        <name>Mg(2+)</name>
        <dbReference type="ChEBI" id="CHEBI:18420"/>
    </cofactor>
    <text evidence="13">Requires a divalent cation, most likely magnesium in vivo, as an electrophilic catalyst to aid phosphoryl group transfer. It is the chelate of the metal and the nucleotide that is the actual substrate.</text>
</comment>
<evidence type="ECO:0000256" key="6">
    <source>
        <dbReference type="ARBA" id="ARBA00022723"/>
    </source>
</evidence>
<dbReference type="GO" id="GO:0005524">
    <property type="term" value="F:ATP binding"/>
    <property type="evidence" value="ECO:0007669"/>
    <property type="project" value="UniProtKB-UniRule"/>
</dbReference>
<dbReference type="GO" id="GO:0046872">
    <property type="term" value="F:metal ion binding"/>
    <property type="evidence" value="ECO:0007669"/>
    <property type="project" value="UniProtKB-KW"/>
</dbReference>
<dbReference type="FunFam" id="3.40.1190.20:FF:000010">
    <property type="entry name" value="Ribokinase"/>
    <property type="match status" value="1"/>
</dbReference>
<keyword evidence="11 13" id="KW-0630">Potassium</keyword>
<dbReference type="InterPro" id="IPR011611">
    <property type="entry name" value="PfkB_dom"/>
</dbReference>
<feature type="binding site" evidence="13">
    <location>
        <begin position="223"/>
        <end position="228"/>
    </location>
    <ligand>
        <name>ATP</name>
        <dbReference type="ChEBI" id="CHEBI:30616"/>
    </ligand>
</feature>